<sequence>MTDTDETPEDAVPVAELETLVDQFRERADDRMSLGLIEASDGINRCADELEALIEEE</sequence>
<dbReference type="Proteomes" id="UP000186165">
    <property type="component" value="Chromosome"/>
</dbReference>
<accession>A0A1J1A9T3</accession>
<organism evidence="1 2">
    <name type="scientific">Halodesulfurarchaeum formicicum</name>
    <dbReference type="NCBI Taxonomy" id="1873524"/>
    <lineage>
        <taxon>Archaea</taxon>
        <taxon>Methanobacteriati</taxon>
        <taxon>Methanobacteriota</taxon>
        <taxon>Stenosarchaea group</taxon>
        <taxon>Halobacteria</taxon>
        <taxon>Halobacteriales</taxon>
        <taxon>Halobacteriaceae</taxon>
        <taxon>Halodesulfurarchaeum</taxon>
    </lineage>
</organism>
<dbReference type="KEGG" id="hhsr:HSR6_0416"/>
<dbReference type="GeneID" id="43509260"/>
<reference evidence="2" key="1">
    <citation type="submission" date="2016-08" db="EMBL/GenBank/DDBJ databases">
        <title>Discovery of first anaerobic lithoheterotrophic haloarchae widely represented in hypersaline habitats.</title>
        <authorList>
            <person name="Sorokin D.Y."/>
            <person name="Kublanov I.V."/>
            <person name="Roman P."/>
            <person name="Sinninghe Damste J.S."/>
            <person name="Golyshin P.N."/>
            <person name="Rojo D."/>
            <person name="Ciordia S."/>
            <person name="Mena Md.C."/>
            <person name="Ferrer M."/>
            <person name="Smedile F."/>
            <person name="Messina E."/>
            <person name="La Cono V."/>
            <person name="Yakimov M.M."/>
        </authorList>
    </citation>
    <scope>NUCLEOTIDE SEQUENCE [LARGE SCALE GENOMIC DNA]</scope>
    <source>
        <strain evidence="2">HSR6</strain>
    </source>
</reference>
<evidence type="ECO:0000313" key="2">
    <source>
        <dbReference type="Proteomes" id="UP000186165"/>
    </source>
</evidence>
<gene>
    <name evidence="1" type="ORF">HSR6_0416</name>
</gene>
<name>A0A1J1A9T3_9EURY</name>
<evidence type="ECO:0000313" key="1">
    <source>
        <dbReference type="EMBL" id="APE94882.1"/>
    </source>
</evidence>
<keyword evidence="2" id="KW-1185">Reference proteome</keyword>
<dbReference type="AlphaFoldDB" id="A0A1J1A9T3"/>
<dbReference type="RefSeq" id="WP_158514128.1">
    <property type="nucleotide sequence ID" value="NZ_CP016804.1"/>
</dbReference>
<proteinExistence type="predicted"/>
<dbReference type="EMBL" id="CP016804">
    <property type="protein sequence ID" value="APE94882.1"/>
    <property type="molecule type" value="Genomic_DNA"/>
</dbReference>
<protein>
    <submittedName>
        <fullName evidence="1">Uncharacterized protein</fullName>
    </submittedName>
</protein>
<dbReference type="OrthoDB" id="380191at2157"/>